<evidence type="ECO:0000256" key="1">
    <source>
        <dbReference type="SAM" id="MobiDB-lite"/>
    </source>
</evidence>
<dbReference type="Proteomes" id="UP000270697">
    <property type="component" value="Unassembled WGS sequence"/>
</dbReference>
<dbReference type="STRING" id="455193.SAMN05421805_10675"/>
<accession>A0A1I5B196</accession>
<dbReference type="OrthoDB" id="3624684at2"/>
<reference evidence="2 5" key="2">
    <citation type="submission" date="2018-10" db="EMBL/GenBank/DDBJ databases">
        <title>Sequencing the genomes of 1000 actinobacteria strains.</title>
        <authorList>
            <person name="Klenk H.-P."/>
        </authorList>
    </citation>
    <scope>NUCLEOTIDE SEQUENCE [LARGE SCALE GENOMIC DNA]</scope>
    <source>
        <strain evidence="2 5">DSM 45119</strain>
    </source>
</reference>
<dbReference type="Proteomes" id="UP000199398">
    <property type="component" value="Unassembled WGS sequence"/>
</dbReference>
<name>A0A1I5B196_9PSEU</name>
<reference evidence="3 4" key="1">
    <citation type="submission" date="2016-10" db="EMBL/GenBank/DDBJ databases">
        <authorList>
            <person name="de Groot N.N."/>
        </authorList>
    </citation>
    <scope>NUCLEOTIDE SEQUENCE [LARGE SCALE GENOMIC DNA]</scope>
    <source>
        <strain evidence="3 4">CPCC 201259</strain>
    </source>
</reference>
<organism evidence="3 4">
    <name type="scientific">Saccharopolyspora antimicrobica</name>
    <dbReference type="NCBI Taxonomy" id="455193"/>
    <lineage>
        <taxon>Bacteria</taxon>
        <taxon>Bacillati</taxon>
        <taxon>Actinomycetota</taxon>
        <taxon>Actinomycetes</taxon>
        <taxon>Pseudonocardiales</taxon>
        <taxon>Pseudonocardiaceae</taxon>
        <taxon>Saccharopolyspora</taxon>
    </lineage>
</organism>
<feature type="region of interest" description="Disordered" evidence="1">
    <location>
        <begin position="104"/>
        <end position="163"/>
    </location>
</feature>
<feature type="compositionally biased region" description="Basic and acidic residues" evidence="1">
    <location>
        <begin position="110"/>
        <end position="131"/>
    </location>
</feature>
<protein>
    <submittedName>
        <fullName evidence="3">Uncharacterized protein</fullName>
    </submittedName>
</protein>
<dbReference type="EMBL" id="RBXX01000002">
    <property type="protein sequence ID" value="RKT86434.1"/>
    <property type="molecule type" value="Genomic_DNA"/>
</dbReference>
<evidence type="ECO:0000313" key="5">
    <source>
        <dbReference type="Proteomes" id="UP000270697"/>
    </source>
</evidence>
<dbReference type="AlphaFoldDB" id="A0A1I5B196"/>
<evidence type="ECO:0000313" key="3">
    <source>
        <dbReference type="EMBL" id="SFN68391.1"/>
    </source>
</evidence>
<sequence>MSALPIPEAPPPDTPDDYGPNPCVGSVREPRREPIGLPVPTTVRLCLLDPAAGADEIIAAAVSMIITTYTVPGDRIMLTDAGAAMADSRERRDRLVESALRLGRSAATMPDHRSHSEHHPAPTSRGLHDTSKSGSGLGPRCDDTAGPVANPTGQQSLGEASSPDSDGFRLVIAGWSDHPVDPFAKVDWARVLAPAGAIVVLTHGSDQRHARATHSGQWARAAAAAGLILTDRLILAHQLPAAPRSATPLGRQAIALHGHRRIHTTACVFHRSTPPAEADHA</sequence>
<dbReference type="RefSeq" id="WP_143121664.1">
    <property type="nucleotide sequence ID" value="NZ_FOUP01000006.1"/>
</dbReference>
<evidence type="ECO:0000313" key="2">
    <source>
        <dbReference type="EMBL" id="RKT86434.1"/>
    </source>
</evidence>
<feature type="compositionally biased region" description="Polar residues" evidence="1">
    <location>
        <begin position="151"/>
        <end position="163"/>
    </location>
</feature>
<keyword evidence="5" id="KW-1185">Reference proteome</keyword>
<proteinExistence type="predicted"/>
<gene>
    <name evidence="2" type="ORF">ATL45_4803</name>
    <name evidence="3" type="ORF">SAMN05421805_10675</name>
</gene>
<dbReference type="EMBL" id="FOUP01000006">
    <property type="protein sequence ID" value="SFN68391.1"/>
    <property type="molecule type" value="Genomic_DNA"/>
</dbReference>
<feature type="region of interest" description="Disordered" evidence="1">
    <location>
        <begin position="1"/>
        <end position="21"/>
    </location>
</feature>
<evidence type="ECO:0000313" key="4">
    <source>
        <dbReference type="Proteomes" id="UP000199398"/>
    </source>
</evidence>